<keyword evidence="18" id="KW-1185">Reference proteome</keyword>
<evidence type="ECO:0000256" key="12">
    <source>
        <dbReference type="HAMAP-Rule" id="MF_00974"/>
    </source>
</evidence>
<dbReference type="PROSITE" id="PS50880">
    <property type="entry name" value="TOPRIM"/>
    <property type="match status" value="1"/>
</dbReference>
<evidence type="ECO:0000313" key="18">
    <source>
        <dbReference type="Proteomes" id="UP000503297"/>
    </source>
</evidence>
<feature type="region of interest" description="Disordered" evidence="15">
    <location>
        <begin position="442"/>
        <end position="494"/>
    </location>
</feature>
<dbReference type="Gene3D" id="3.40.1360.10">
    <property type="match status" value="1"/>
</dbReference>
<keyword evidence="10 12" id="KW-0238">DNA-binding</keyword>
<evidence type="ECO:0000256" key="11">
    <source>
        <dbReference type="ARBA" id="ARBA00023163"/>
    </source>
</evidence>
<dbReference type="PANTHER" id="PTHR30313:SF2">
    <property type="entry name" value="DNA PRIMASE"/>
    <property type="match status" value="1"/>
</dbReference>
<dbReference type="HAMAP" id="MF_00974">
    <property type="entry name" value="DNA_primase_DnaG"/>
    <property type="match status" value="1"/>
</dbReference>
<organism evidence="17 18">
    <name type="scientific">Berryella wangjianweii</name>
    <dbReference type="NCBI Taxonomy" id="2734634"/>
    <lineage>
        <taxon>Bacteria</taxon>
        <taxon>Bacillati</taxon>
        <taxon>Actinomycetota</taxon>
        <taxon>Coriobacteriia</taxon>
        <taxon>Eggerthellales</taxon>
        <taxon>Eggerthellaceae</taxon>
        <taxon>Berryella</taxon>
    </lineage>
</organism>
<evidence type="ECO:0000256" key="5">
    <source>
        <dbReference type="ARBA" id="ARBA00022705"/>
    </source>
</evidence>
<dbReference type="Pfam" id="PF10410">
    <property type="entry name" value="DnaB_bind"/>
    <property type="match status" value="1"/>
</dbReference>
<dbReference type="EMBL" id="CP053716">
    <property type="protein sequence ID" value="QKF07025.1"/>
    <property type="molecule type" value="Genomic_DNA"/>
</dbReference>
<keyword evidence="9" id="KW-0460">Magnesium</keyword>
<dbReference type="InterPro" id="IPR034151">
    <property type="entry name" value="TOPRIM_DnaG_bac"/>
</dbReference>
<feature type="zinc finger region" description="CHC2-type" evidence="12 14">
    <location>
        <begin position="40"/>
        <end position="64"/>
    </location>
</feature>
<dbReference type="FunFam" id="3.90.580.10:FF:000001">
    <property type="entry name" value="DNA primase"/>
    <property type="match status" value="1"/>
</dbReference>
<dbReference type="InterPro" id="IPR019475">
    <property type="entry name" value="DNA_primase_DnaB-bd"/>
</dbReference>
<dbReference type="InterPro" id="IPR036977">
    <property type="entry name" value="DNA_primase_Znf_CHC2"/>
</dbReference>
<feature type="domain" description="Toprim" evidence="16">
    <location>
        <begin position="258"/>
        <end position="344"/>
    </location>
</feature>
<dbReference type="Pfam" id="PF08275">
    <property type="entry name" value="DNAG_N"/>
    <property type="match status" value="1"/>
</dbReference>
<comment type="cofactor">
    <cofactor evidence="12 13 14">
        <name>Zn(2+)</name>
        <dbReference type="ChEBI" id="CHEBI:29105"/>
    </cofactor>
    <text evidence="12 13 14">Binds 1 zinc ion per monomer.</text>
</comment>
<dbReference type="Pfam" id="PF01807">
    <property type="entry name" value="Zn_ribbon_DnaG"/>
    <property type="match status" value="1"/>
</dbReference>
<dbReference type="GO" id="GO:0000428">
    <property type="term" value="C:DNA-directed RNA polymerase complex"/>
    <property type="evidence" value="ECO:0007669"/>
    <property type="project" value="UniProtKB-KW"/>
</dbReference>
<evidence type="ECO:0000256" key="10">
    <source>
        <dbReference type="ARBA" id="ARBA00023125"/>
    </source>
</evidence>
<evidence type="ECO:0000256" key="8">
    <source>
        <dbReference type="ARBA" id="ARBA00022833"/>
    </source>
</evidence>
<dbReference type="PIRSF" id="PIRSF002811">
    <property type="entry name" value="DnaG"/>
    <property type="match status" value="1"/>
</dbReference>
<evidence type="ECO:0000256" key="7">
    <source>
        <dbReference type="ARBA" id="ARBA00022771"/>
    </source>
</evidence>
<keyword evidence="8 12" id="KW-0862">Zinc</keyword>
<keyword evidence="4 12" id="KW-0548">Nucleotidyltransferase</keyword>
<dbReference type="Gene3D" id="3.90.980.10">
    <property type="entry name" value="DNA primase, catalytic core, N-terminal domain"/>
    <property type="match status" value="1"/>
</dbReference>
<keyword evidence="3 12" id="KW-0808">Transferase</keyword>
<keyword evidence="6 12" id="KW-0479">Metal-binding</keyword>
<dbReference type="InterPro" id="IPR006171">
    <property type="entry name" value="TOPRIM_dom"/>
</dbReference>
<dbReference type="InterPro" id="IPR002694">
    <property type="entry name" value="Znf_CHC2"/>
</dbReference>
<reference evidence="18" key="1">
    <citation type="submission" date="2020-05" db="EMBL/GenBank/DDBJ databases">
        <title>Novel species in genus Nocardioides.</title>
        <authorList>
            <person name="Zhang G."/>
        </authorList>
    </citation>
    <scope>NUCLEOTIDE SEQUENCE [LARGE SCALE GENOMIC DNA]</scope>
    <source>
        <strain evidence="18">zg-1050</strain>
    </source>
</reference>
<gene>
    <name evidence="12" type="primary">dnaG</name>
    <name evidence="17" type="ORF">HLV38_01950</name>
</gene>
<dbReference type="SUPFAM" id="SSF57783">
    <property type="entry name" value="Zinc beta-ribbon"/>
    <property type="match status" value="1"/>
</dbReference>
<dbReference type="EC" id="2.7.7.101" evidence="12"/>
<name>A0A6M8IWF8_9ACTN</name>
<dbReference type="SMART" id="SM00400">
    <property type="entry name" value="ZnF_CHCC"/>
    <property type="match status" value="1"/>
</dbReference>
<comment type="subunit">
    <text evidence="12">Monomer. Interacts with DnaB.</text>
</comment>
<keyword evidence="2 12" id="KW-0639">Primosome</keyword>
<dbReference type="Gene3D" id="3.90.580.10">
    <property type="entry name" value="Zinc finger, CHC2-type domain"/>
    <property type="match status" value="1"/>
</dbReference>
<protein>
    <recommendedName>
        <fullName evidence="12 13">DNA primase</fullName>
        <ecNumber evidence="12">2.7.7.101</ecNumber>
    </recommendedName>
</protein>
<comment type="similarity">
    <text evidence="12 13">Belongs to the DnaG primase family.</text>
</comment>
<dbReference type="Pfam" id="PF13662">
    <property type="entry name" value="Toprim_4"/>
    <property type="match status" value="1"/>
</dbReference>
<dbReference type="InterPro" id="IPR030846">
    <property type="entry name" value="DnaG_bac"/>
</dbReference>
<keyword evidence="1 12" id="KW-0240">DNA-directed RNA polymerase</keyword>
<evidence type="ECO:0000256" key="14">
    <source>
        <dbReference type="PIRSR" id="PIRSR002811-1"/>
    </source>
</evidence>
<keyword evidence="11 12" id="KW-0804">Transcription</keyword>
<dbReference type="GO" id="GO:0003677">
    <property type="term" value="F:DNA binding"/>
    <property type="evidence" value="ECO:0007669"/>
    <property type="project" value="UniProtKB-KW"/>
</dbReference>
<proteinExistence type="inferred from homology"/>
<dbReference type="GO" id="GO:0003899">
    <property type="term" value="F:DNA-directed RNA polymerase activity"/>
    <property type="evidence" value="ECO:0007669"/>
    <property type="project" value="UniProtKB-UniRule"/>
</dbReference>
<comment type="function">
    <text evidence="12 13">RNA polymerase that catalyzes the synthesis of short RNA molecules used as primers for DNA polymerase during DNA replication.</text>
</comment>
<dbReference type="AlphaFoldDB" id="A0A6M8IWF8"/>
<dbReference type="SUPFAM" id="SSF56731">
    <property type="entry name" value="DNA primase core"/>
    <property type="match status" value="1"/>
</dbReference>
<dbReference type="InterPro" id="IPR050219">
    <property type="entry name" value="DnaG_primase"/>
</dbReference>
<dbReference type="GO" id="GO:0008270">
    <property type="term" value="F:zinc ion binding"/>
    <property type="evidence" value="ECO:0007669"/>
    <property type="project" value="UniProtKB-UniRule"/>
</dbReference>
<dbReference type="CDD" id="cd03364">
    <property type="entry name" value="TOPRIM_DnaG_primases"/>
    <property type="match status" value="1"/>
</dbReference>
<evidence type="ECO:0000313" key="17">
    <source>
        <dbReference type="EMBL" id="QKF07025.1"/>
    </source>
</evidence>
<dbReference type="PANTHER" id="PTHR30313">
    <property type="entry name" value="DNA PRIMASE"/>
    <property type="match status" value="1"/>
</dbReference>
<feature type="compositionally biased region" description="Low complexity" evidence="15">
    <location>
        <begin position="459"/>
        <end position="488"/>
    </location>
</feature>
<comment type="domain">
    <text evidence="12">Contains an N-terminal zinc-binding domain, a central core domain that contains the primase activity, and a C-terminal DnaB-binding domain.</text>
</comment>
<evidence type="ECO:0000256" key="15">
    <source>
        <dbReference type="SAM" id="MobiDB-lite"/>
    </source>
</evidence>
<dbReference type="GO" id="GO:0005737">
    <property type="term" value="C:cytoplasm"/>
    <property type="evidence" value="ECO:0007669"/>
    <property type="project" value="TreeGrafter"/>
</dbReference>
<dbReference type="Proteomes" id="UP000503297">
    <property type="component" value="Chromosome"/>
</dbReference>
<dbReference type="InterPro" id="IPR037068">
    <property type="entry name" value="DNA_primase_core_N_sf"/>
</dbReference>
<sequence>MAGGFSDEDLQRVRDASDLATIVGERVPLRPKGRDLWCCCPFHQEKTPSMKVDPHAQLWHCFGCHEGGDVFSFVMKLDGLSFVDAVHALAQRAGITLESSRGRRLSDSRKGRLREVCDETASLFHLELMRSRMPGAQEARTYLAGRDLGGEVPGRWRLGYAPGSGALVRHLRAKGFSESDMIEANVASMSRDGRLRDRFYNRVMFPINDAAGACIAFGGRVIGQGEPKYLNSQETPLFHKSHVLFGLDRAKASLTSTGTAVVCEGYTDVIALHEAGIQNAVATLGTALTMSHIRTISRHARHRIVYLFDGDAAGQRAADRALEFIDDSMTPEAGRLRIELAAVTLPGGLDPADFVRQHGAQPLRELIENAQPLIAYGIERRLAAHDLGTAEGRTRALTAALEVLAPIKGSLLAKDYAVQIADRCRAREEDVLDRLARLRPPARREGESRAAAPGREQVGAAATSSDGSGFSGTSSESAPAAAAPSSERSLSEAERNRIRVERELLCLFVRRPDLALSYPQALAQTTWRSDLHATLATSLLATLSESAGASSATLVTNAARADARAERVLTASAPREGLADDVLAPYLVDDLAIGDLEAAVADMRASLAGSRPVDSDEREMLFQGIVELQRSLRALRAQHRLPSA</sequence>
<evidence type="ECO:0000259" key="16">
    <source>
        <dbReference type="PROSITE" id="PS50880"/>
    </source>
</evidence>
<accession>A0A6M8IWF8</accession>
<evidence type="ECO:0000256" key="6">
    <source>
        <dbReference type="ARBA" id="ARBA00022723"/>
    </source>
</evidence>
<evidence type="ECO:0000256" key="9">
    <source>
        <dbReference type="ARBA" id="ARBA00022842"/>
    </source>
</evidence>
<dbReference type="InterPro" id="IPR013264">
    <property type="entry name" value="DNAG_N"/>
</dbReference>
<dbReference type="SMART" id="SM00493">
    <property type="entry name" value="TOPRIM"/>
    <property type="match status" value="1"/>
</dbReference>
<keyword evidence="5 12" id="KW-0235">DNA replication</keyword>
<evidence type="ECO:0000256" key="2">
    <source>
        <dbReference type="ARBA" id="ARBA00022515"/>
    </source>
</evidence>
<dbReference type="RefSeq" id="WP_173163811.1">
    <property type="nucleotide sequence ID" value="NZ_CP053716.1"/>
</dbReference>
<dbReference type="KEGG" id="bwa:HLV38_01950"/>
<comment type="catalytic activity">
    <reaction evidence="12">
        <text>ssDNA + n NTP = ssDNA/pppN(pN)n-1 hybrid + (n-1) diphosphate.</text>
        <dbReference type="EC" id="2.7.7.101"/>
    </reaction>
</comment>
<dbReference type="GO" id="GO:1990077">
    <property type="term" value="C:primosome complex"/>
    <property type="evidence" value="ECO:0007669"/>
    <property type="project" value="UniProtKB-KW"/>
</dbReference>
<dbReference type="NCBIfam" id="TIGR01391">
    <property type="entry name" value="dnaG"/>
    <property type="match status" value="1"/>
</dbReference>
<evidence type="ECO:0000256" key="13">
    <source>
        <dbReference type="PIRNR" id="PIRNR002811"/>
    </source>
</evidence>
<evidence type="ECO:0000256" key="3">
    <source>
        <dbReference type="ARBA" id="ARBA00022679"/>
    </source>
</evidence>
<evidence type="ECO:0000256" key="1">
    <source>
        <dbReference type="ARBA" id="ARBA00022478"/>
    </source>
</evidence>
<dbReference type="InterPro" id="IPR006295">
    <property type="entry name" value="DNA_primase_DnaG"/>
</dbReference>
<keyword evidence="7 12" id="KW-0863">Zinc-finger</keyword>
<dbReference type="GO" id="GO:0006269">
    <property type="term" value="P:DNA replication, synthesis of primer"/>
    <property type="evidence" value="ECO:0007669"/>
    <property type="project" value="UniProtKB-UniRule"/>
</dbReference>
<evidence type="ECO:0000256" key="4">
    <source>
        <dbReference type="ARBA" id="ARBA00022695"/>
    </source>
</evidence>